<keyword evidence="2" id="KW-1185">Reference proteome</keyword>
<proteinExistence type="predicted"/>
<organism evidence="1 2">
    <name type="scientific">Athelia psychrophila</name>
    <dbReference type="NCBI Taxonomy" id="1759441"/>
    <lineage>
        <taxon>Eukaryota</taxon>
        <taxon>Fungi</taxon>
        <taxon>Dikarya</taxon>
        <taxon>Basidiomycota</taxon>
        <taxon>Agaricomycotina</taxon>
        <taxon>Agaricomycetes</taxon>
        <taxon>Agaricomycetidae</taxon>
        <taxon>Atheliales</taxon>
        <taxon>Atheliaceae</taxon>
        <taxon>Athelia</taxon>
    </lineage>
</organism>
<evidence type="ECO:0000313" key="1">
    <source>
        <dbReference type="EMBL" id="KZP18680.1"/>
    </source>
</evidence>
<dbReference type="EMBL" id="KV417570">
    <property type="protein sequence ID" value="KZP18680.1"/>
    <property type="molecule type" value="Genomic_DNA"/>
</dbReference>
<sequence>MAQGRQHTIDNSVLGPRIASTYYVHLSKQSSIRPNIFKNLSSRTNGIMSNTSINPTDLVMPLEELMIYLTQEIAQTKDDISALNKSIHAWESFICPYTPNVDFNSVVVFGAVATLLSRTTHLLVVLACTPTTNIASLQLGRLVSLWPTIWICMQKLHGHNMQYRLQGAHTMAHWTNDESEWAAQNIYTSVFYALRGLTSQGPLFKLAKLIKGTEGVMQMMATLWIEEAKDATMRFGFRASQLLCSDWPSREIIIDTEVLEHIVNCVKDGPRGTADLVFCRIKRNLTRTELDVPSLTTDLTLLSSKTGEPVTNFSNPASRILQKDILSQPMVVTIAVDILALLLDAKSRIPHHEDYLSLLNLDLQIIVTLSQKIQAYKVVEQLLGTTFLSLMARVALTCRPETRMQYDIEMRGLSESSNTLLGVMIPQFAVYRSFLSTIQNDLINIQKKYRMLPGLWLNGMRSAIQPIKSIYEEYKRGTPMFLSCSEPKHVVLSATAVQNVNNDIGEEGTGNCAMICVLQLLIQRKHGLSLQTAPWVPPTPTPFGN</sequence>
<dbReference type="AlphaFoldDB" id="A0A166HBD0"/>
<protein>
    <submittedName>
        <fullName evidence="1">Uncharacterized protein</fullName>
    </submittedName>
</protein>
<dbReference type="Proteomes" id="UP000076532">
    <property type="component" value="Unassembled WGS sequence"/>
</dbReference>
<reference evidence="1 2" key="1">
    <citation type="journal article" date="2016" name="Mol. Biol. Evol.">
        <title>Comparative Genomics of Early-Diverging Mushroom-Forming Fungi Provides Insights into the Origins of Lignocellulose Decay Capabilities.</title>
        <authorList>
            <person name="Nagy L.G."/>
            <person name="Riley R."/>
            <person name="Tritt A."/>
            <person name="Adam C."/>
            <person name="Daum C."/>
            <person name="Floudas D."/>
            <person name="Sun H."/>
            <person name="Yadav J.S."/>
            <person name="Pangilinan J."/>
            <person name="Larsson K.H."/>
            <person name="Matsuura K."/>
            <person name="Barry K."/>
            <person name="Labutti K."/>
            <person name="Kuo R."/>
            <person name="Ohm R.A."/>
            <person name="Bhattacharya S.S."/>
            <person name="Shirouzu T."/>
            <person name="Yoshinaga Y."/>
            <person name="Martin F.M."/>
            <person name="Grigoriev I.V."/>
            <person name="Hibbett D.S."/>
        </authorList>
    </citation>
    <scope>NUCLEOTIDE SEQUENCE [LARGE SCALE GENOMIC DNA]</scope>
    <source>
        <strain evidence="1 2">CBS 109695</strain>
    </source>
</reference>
<dbReference type="OrthoDB" id="3314481at2759"/>
<name>A0A166HBD0_9AGAM</name>
<evidence type="ECO:0000313" key="2">
    <source>
        <dbReference type="Proteomes" id="UP000076532"/>
    </source>
</evidence>
<gene>
    <name evidence="1" type="ORF">FIBSPDRAFT_893277</name>
</gene>
<accession>A0A166HBD0</accession>